<comment type="caution">
    <text evidence="1">The sequence shown here is derived from an EMBL/GenBank/DDBJ whole genome shotgun (WGS) entry which is preliminary data.</text>
</comment>
<reference evidence="1 2" key="1">
    <citation type="submission" date="2015-12" db="EMBL/GenBank/DDBJ databases">
        <title>Haloprofundus marisrubri gen. nov., sp. nov., an extremely halophilic archaeon isolated from the Discovery deep brine-seawater interface in the Red Sea.</title>
        <authorList>
            <person name="Zhang G."/>
            <person name="Stingl U."/>
            <person name="Rashid M."/>
        </authorList>
    </citation>
    <scope>NUCLEOTIDE SEQUENCE [LARGE SCALE GENOMIC DNA]</scope>
    <source>
        <strain evidence="1 2">SB9</strain>
    </source>
</reference>
<dbReference type="AlphaFoldDB" id="A0A0W1RA54"/>
<accession>A0A0W1RA54</accession>
<gene>
    <name evidence="1" type="ORF">AUR64_11555</name>
</gene>
<name>A0A0W1RA54_9EURY</name>
<dbReference type="OrthoDB" id="227978at2157"/>
<sequence length="85" mass="9184">MSETVKLSRVDSALERLTYPVARDEAADAYADTTLTFADGQANLGELVSETHSETYRSSEELSEELYNVLPVEALGEPGQSDGDA</sequence>
<dbReference type="RefSeq" id="WP_058581568.1">
    <property type="nucleotide sequence ID" value="NZ_LOPU01000018.1"/>
</dbReference>
<protein>
    <recommendedName>
        <fullName evidence="3">DUF2795 domain-containing protein</fullName>
    </recommendedName>
</protein>
<evidence type="ECO:0008006" key="3">
    <source>
        <dbReference type="Google" id="ProtNLM"/>
    </source>
</evidence>
<evidence type="ECO:0000313" key="2">
    <source>
        <dbReference type="Proteomes" id="UP000054387"/>
    </source>
</evidence>
<dbReference type="STRING" id="1514971.AUR64_11555"/>
<keyword evidence="2" id="KW-1185">Reference proteome</keyword>
<dbReference type="InterPro" id="IPR043899">
    <property type="entry name" value="DUF5789"/>
</dbReference>
<dbReference type="Pfam" id="PF19102">
    <property type="entry name" value="DUF5789"/>
    <property type="match status" value="1"/>
</dbReference>
<dbReference type="EMBL" id="LOPU01000018">
    <property type="protein sequence ID" value="KTG10214.1"/>
    <property type="molecule type" value="Genomic_DNA"/>
</dbReference>
<proteinExistence type="predicted"/>
<dbReference type="Proteomes" id="UP000054387">
    <property type="component" value="Unassembled WGS sequence"/>
</dbReference>
<organism evidence="1 2">
    <name type="scientific">Haloprofundus marisrubri</name>
    <dbReference type="NCBI Taxonomy" id="1514971"/>
    <lineage>
        <taxon>Archaea</taxon>
        <taxon>Methanobacteriati</taxon>
        <taxon>Methanobacteriota</taxon>
        <taxon>Stenosarchaea group</taxon>
        <taxon>Halobacteria</taxon>
        <taxon>Halobacteriales</taxon>
        <taxon>Haloferacaceae</taxon>
        <taxon>Haloprofundus</taxon>
    </lineage>
</organism>
<evidence type="ECO:0000313" key="1">
    <source>
        <dbReference type="EMBL" id="KTG10214.1"/>
    </source>
</evidence>